<dbReference type="AlphaFoldDB" id="A0A4Q0PEH9"/>
<keyword evidence="10" id="KW-0333">Golgi apparatus</keyword>
<keyword evidence="4" id="KW-0808">Transferase</keyword>
<dbReference type="EMBL" id="QOVK01000003">
    <property type="protein sequence ID" value="RXG25181.1"/>
    <property type="molecule type" value="Genomic_DNA"/>
</dbReference>
<dbReference type="Proteomes" id="UP000289859">
    <property type="component" value="Unassembled WGS sequence"/>
</dbReference>
<evidence type="ECO:0000256" key="1">
    <source>
        <dbReference type="ARBA" id="ARBA00004323"/>
    </source>
</evidence>
<dbReference type="GO" id="GO:0050650">
    <property type="term" value="P:chondroitin sulfate proteoglycan biosynthetic process"/>
    <property type="evidence" value="ECO:0007669"/>
    <property type="project" value="TreeGrafter"/>
</dbReference>
<dbReference type="GO" id="GO:0046872">
    <property type="term" value="F:metal ion binding"/>
    <property type="evidence" value="ECO:0007669"/>
    <property type="project" value="UniProtKB-KW"/>
</dbReference>
<keyword evidence="6" id="KW-0479">Metal-binding</keyword>
<evidence type="ECO:0000256" key="6">
    <source>
        <dbReference type="ARBA" id="ARBA00022723"/>
    </source>
</evidence>
<accession>A0A4Q0PEH9</accession>
<keyword evidence="3" id="KW-0328">Glycosyltransferase</keyword>
<keyword evidence="12" id="KW-1015">Disulfide bond</keyword>
<gene>
    <name evidence="15" type="ORF">DSM02_1151</name>
</gene>
<dbReference type="OrthoDB" id="7943907at2"/>
<comment type="subcellular location">
    <subcellularLocation>
        <location evidence="2">Endoplasmic reticulum membrane</location>
        <topology evidence="2">Single-pass type II membrane protein</topology>
    </subcellularLocation>
    <subcellularLocation>
        <location evidence="1">Golgi apparatus membrane</location>
        <topology evidence="1">Single-pass type II membrane protein</topology>
    </subcellularLocation>
</comment>
<evidence type="ECO:0000256" key="7">
    <source>
        <dbReference type="ARBA" id="ARBA00022824"/>
    </source>
</evidence>
<evidence type="ECO:0000256" key="12">
    <source>
        <dbReference type="ARBA" id="ARBA00023157"/>
    </source>
</evidence>
<dbReference type="InterPro" id="IPR043538">
    <property type="entry name" value="XYLT"/>
</dbReference>
<evidence type="ECO:0000256" key="3">
    <source>
        <dbReference type="ARBA" id="ARBA00022676"/>
    </source>
</evidence>
<dbReference type="GO" id="GO:0016020">
    <property type="term" value="C:membrane"/>
    <property type="evidence" value="ECO:0007669"/>
    <property type="project" value="InterPro"/>
</dbReference>
<keyword evidence="7" id="KW-0256">Endoplasmic reticulum</keyword>
<keyword evidence="9" id="KW-1133">Transmembrane helix</keyword>
<sequence length="294" mass="35246">MLQAILITAYKDLQHLRKIIDFFDDDFEIYIHFDRKVNIRNANLKKTLNAKNVKLISRKYQVNWGGFNHLKAIMHLLEEALKNSKIGYFHLISGQDYPMKKIDSFKIFFLNNRGTSFLDYQHISLTGWKNNGLDRYEFFNFYDYLDYKNLYQRKILYRLFQLQRKYGIRRKLPFEMSNIYAGSTWWSLNREAAEFVIGFTSSKPKIFKRFRYTLCSEEIYFQTVLCNFFDSNLLVQNNLRHIDWNARNNSNPAVLDITDYDKLVTSEAFFARKFDGSVSSDLLKDLDDFIRKRD</sequence>
<evidence type="ECO:0000256" key="8">
    <source>
        <dbReference type="ARBA" id="ARBA00022968"/>
    </source>
</evidence>
<evidence type="ECO:0000256" key="2">
    <source>
        <dbReference type="ARBA" id="ARBA00004648"/>
    </source>
</evidence>
<evidence type="ECO:0000256" key="14">
    <source>
        <dbReference type="ARBA" id="ARBA00042865"/>
    </source>
</evidence>
<dbReference type="GO" id="GO:0015012">
    <property type="term" value="P:heparan sulfate proteoglycan biosynthetic process"/>
    <property type="evidence" value="ECO:0007669"/>
    <property type="project" value="TreeGrafter"/>
</dbReference>
<protein>
    <recommendedName>
        <fullName evidence="14">Peptide O-xylosyltransferase</fullName>
    </recommendedName>
</protein>
<evidence type="ECO:0000256" key="11">
    <source>
        <dbReference type="ARBA" id="ARBA00023136"/>
    </source>
</evidence>
<evidence type="ECO:0000313" key="15">
    <source>
        <dbReference type="EMBL" id="RXG25181.1"/>
    </source>
</evidence>
<proteinExistence type="predicted"/>
<dbReference type="PANTHER" id="PTHR46025:SF3">
    <property type="entry name" value="XYLOSYLTRANSFERASE OXT"/>
    <property type="match status" value="1"/>
</dbReference>
<evidence type="ECO:0000256" key="5">
    <source>
        <dbReference type="ARBA" id="ARBA00022692"/>
    </source>
</evidence>
<keyword evidence="13" id="KW-0325">Glycoprotein</keyword>
<dbReference type="PANTHER" id="PTHR46025">
    <property type="entry name" value="XYLOSYLTRANSFERASE OXT"/>
    <property type="match status" value="1"/>
</dbReference>
<dbReference type="RefSeq" id="WP_128764723.1">
    <property type="nucleotide sequence ID" value="NZ_JBHUOO010000048.1"/>
</dbReference>
<evidence type="ECO:0000313" key="16">
    <source>
        <dbReference type="Proteomes" id="UP000289859"/>
    </source>
</evidence>
<evidence type="ECO:0000256" key="9">
    <source>
        <dbReference type="ARBA" id="ARBA00022989"/>
    </source>
</evidence>
<keyword evidence="5" id="KW-0812">Transmembrane</keyword>
<reference evidence="15 16" key="1">
    <citation type="submission" date="2018-07" db="EMBL/GenBank/DDBJ databases">
        <title>Leeuwenhoekiella genomics.</title>
        <authorList>
            <person name="Tahon G."/>
            <person name="Willems A."/>
        </authorList>
    </citation>
    <scope>NUCLEOTIDE SEQUENCE [LARGE SCALE GENOMIC DNA]</scope>
    <source>
        <strain evidence="15 16">LMG 29608</strain>
    </source>
</reference>
<comment type="caution">
    <text evidence="15">The sequence shown here is derived from an EMBL/GenBank/DDBJ whole genome shotgun (WGS) entry which is preliminary data.</text>
</comment>
<evidence type="ECO:0000256" key="13">
    <source>
        <dbReference type="ARBA" id="ARBA00023180"/>
    </source>
</evidence>
<evidence type="ECO:0000256" key="4">
    <source>
        <dbReference type="ARBA" id="ARBA00022679"/>
    </source>
</evidence>
<organism evidence="15 16">
    <name type="scientific">Leeuwenhoekiella polynyae</name>
    <dbReference type="NCBI Taxonomy" id="1550906"/>
    <lineage>
        <taxon>Bacteria</taxon>
        <taxon>Pseudomonadati</taxon>
        <taxon>Bacteroidota</taxon>
        <taxon>Flavobacteriia</taxon>
        <taxon>Flavobacteriales</taxon>
        <taxon>Flavobacteriaceae</taxon>
        <taxon>Leeuwenhoekiella</taxon>
    </lineage>
</organism>
<dbReference type="InterPro" id="IPR003406">
    <property type="entry name" value="Glyco_trans_14"/>
</dbReference>
<evidence type="ECO:0000256" key="10">
    <source>
        <dbReference type="ARBA" id="ARBA00023034"/>
    </source>
</evidence>
<name>A0A4Q0PEH9_9FLAO</name>
<keyword evidence="11" id="KW-0472">Membrane</keyword>
<keyword evidence="8" id="KW-0735">Signal-anchor</keyword>
<keyword evidence="16" id="KW-1185">Reference proteome</keyword>
<dbReference type="Pfam" id="PF02485">
    <property type="entry name" value="Branch"/>
    <property type="match status" value="1"/>
</dbReference>
<dbReference type="GO" id="GO:0030158">
    <property type="term" value="F:protein xylosyltransferase activity"/>
    <property type="evidence" value="ECO:0007669"/>
    <property type="project" value="InterPro"/>
</dbReference>